<name>C5BUC5_TERTT</name>
<dbReference type="InterPro" id="IPR023393">
    <property type="entry name" value="START-like_dom_sf"/>
</dbReference>
<evidence type="ECO:0000313" key="4">
    <source>
        <dbReference type="Proteomes" id="UP000009080"/>
    </source>
</evidence>
<feature type="domain" description="Activator of Hsp90 ATPase homologue 1/2-like C-terminal" evidence="2">
    <location>
        <begin position="14"/>
        <end position="149"/>
    </location>
</feature>
<dbReference type="Gene3D" id="3.30.530.20">
    <property type="match status" value="1"/>
</dbReference>
<dbReference type="HOGENOM" id="CLU_108923_6_1_6"/>
<sequence length="154" mass="17524">MDKELDIEISRVIKAPRDIVWQAWRDPANLVQWWAPKPVVTESIKHEFYTGGGFGTLMRMEDGSEFASEGCFLQVVENEKIIFSDALSSGWRPNASPFMTAIITLEDHPEGTAYSAQVLHNSVEARQRHLDMGFFDGWGTVFEQLDSFVQQLKN</sequence>
<dbReference type="eggNOG" id="COG3832">
    <property type="taxonomic scope" value="Bacteria"/>
</dbReference>
<evidence type="ECO:0000313" key="3">
    <source>
        <dbReference type="EMBL" id="ACR12582.1"/>
    </source>
</evidence>
<dbReference type="Pfam" id="PF08327">
    <property type="entry name" value="AHSA1"/>
    <property type="match status" value="1"/>
</dbReference>
<reference evidence="3 4" key="1">
    <citation type="journal article" date="2009" name="PLoS ONE">
        <title>The complete genome of Teredinibacter turnerae T7901: an intracellular endosymbiont of marine wood-boring bivalves (shipworms).</title>
        <authorList>
            <person name="Yang J.C."/>
            <person name="Madupu R."/>
            <person name="Durkin A.S."/>
            <person name="Ekborg N.A."/>
            <person name="Pedamallu C.S."/>
            <person name="Hostetler J.B."/>
            <person name="Radune D."/>
            <person name="Toms B.S."/>
            <person name="Henrissat B."/>
            <person name="Coutinho P.M."/>
            <person name="Schwarz S."/>
            <person name="Field L."/>
            <person name="Trindade-Silva A.E."/>
            <person name="Soares C.A.G."/>
            <person name="Elshahawi S."/>
            <person name="Hanora A."/>
            <person name="Schmidt E.W."/>
            <person name="Haygood M.G."/>
            <person name="Posfai J."/>
            <person name="Benner J."/>
            <person name="Madinger C."/>
            <person name="Nove J."/>
            <person name="Anton B."/>
            <person name="Chaudhary K."/>
            <person name="Foster J."/>
            <person name="Holman A."/>
            <person name="Kumar S."/>
            <person name="Lessard P.A."/>
            <person name="Luyten Y.A."/>
            <person name="Slatko B."/>
            <person name="Wood N."/>
            <person name="Wu B."/>
            <person name="Teplitski M."/>
            <person name="Mougous J.D."/>
            <person name="Ward N."/>
            <person name="Eisen J.A."/>
            <person name="Badger J.H."/>
            <person name="Distel D.L."/>
        </authorList>
    </citation>
    <scope>NUCLEOTIDE SEQUENCE [LARGE SCALE GENOMIC DNA]</scope>
    <source>
        <strain evidence="4">ATCC 39867 / T7901</strain>
    </source>
</reference>
<gene>
    <name evidence="3" type="ordered locus">TERTU_4069</name>
</gene>
<dbReference type="STRING" id="377629.TERTU_4069"/>
<protein>
    <submittedName>
        <fullName evidence="3">Activator of Hsp90 ATPase 1 family protein</fullName>
    </submittedName>
</protein>
<dbReference type="OrthoDB" id="2313602at2"/>
<dbReference type="InterPro" id="IPR013538">
    <property type="entry name" value="ASHA1/2-like_C"/>
</dbReference>
<dbReference type="EMBL" id="CP001614">
    <property type="protein sequence ID" value="ACR12582.1"/>
    <property type="molecule type" value="Genomic_DNA"/>
</dbReference>
<proteinExistence type="inferred from homology"/>
<dbReference type="KEGG" id="ttu:TERTU_4069"/>
<dbReference type="Proteomes" id="UP000009080">
    <property type="component" value="Chromosome"/>
</dbReference>
<organism evidence="3 4">
    <name type="scientific">Teredinibacter turnerae (strain ATCC 39867 / T7901)</name>
    <dbReference type="NCBI Taxonomy" id="377629"/>
    <lineage>
        <taxon>Bacteria</taxon>
        <taxon>Pseudomonadati</taxon>
        <taxon>Pseudomonadota</taxon>
        <taxon>Gammaproteobacteria</taxon>
        <taxon>Cellvibrionales</taxon>
        <taxon>Cellvibrionaceae</taxon>
        <taxon>Teredinibacter</taxon>
    </lineage>
</organism>
<evidence type="ECO:0000259" key="2">
    <source>
        <dbReference type="Pfam" id="PF08327"/>
    </source>
</evidence>
<accession>C5BUC5</accession>
<comment type="similarity">
    <text evidence="1">Belongs to the AHA1 family.</text>
</comment>
<dbReference type="SUPFAM" id="SSF55961">
    <property type="entry name" value="Bet v1-like"/>
    <property type="match status" value="1"/>
</dbReference>
<dbReference type="AlphaFoldDB" id="C5BUC5"/>
<dbReference type="RefSeq" id="WP_015818694.1">
    <property type="nucleotide sequence ID" value="NC_012997.1"/>
</dbReference>
<evidence type="ECO:0000256" key="1">
    <source>
        <dbReference type="ARBA" id="ARBA00006817"/>
    </source>
</evidence>
<keyword evidence="4" id="KW-1185">Reference proteome</keyword>
<dbReference type="CDD" id="cd08896">
    <property type="entry name" value="SRPBCC_CalC_Aha1-like_3"/>
    <property type="match status" value="1"/>
</dbReference>